<name>A0ABP0MRJ7_9DINO</name>
<organism evidence="1 2">
    <name type="scientific">Durusdinium trenchii</name>
    <dbReference type="NCBI Taxonomy" id="1381693"/>
    <lineage>
        <taxon>Eukaryota</taxon>
        <taxon>Sar</taxon>
        <taxon>Alveolata</taxon>
        <taxon>Dinophyceae</taxon>
        <taxon>Suessiales</taxon>
        <taxon>Symbiodiniaceae</taxon>
        <taxon>Durusdinium</taxon>
    </lineage>
</organism>
<protein>
    <submittedName>
        <fullName evidence="1">Uncharacterized protein</fullName>
    </submittedName>
</protein>
<comment type="caution">
    <text evidence="1">The sequence shown here is derived from an EMBL/GenBank/DDBJ whole genome shotgun (WGS) entry which is preliminary data.</text>
</comment>
<sequence length="72" mass="8261">IQGITSVISESEERKLQKILKDKKYAKSMKDKKGEESENVFIKANAYEDALQDGIKIQRKIELLGTDLQTNY</sequence>
<gene>
    <name evidence="1" type="ORF">SCF082_LOCUS29074</name>
</gene>
<reference evidence="1 2" key="1">
    <citation type="submission" date="2024-02" db="EMBL/GenBank/DDBJ databases">
        <authorList>
            <person name="Chen Y."/>
            <person name="Shah S."/>
            <person name="Dougan E. K."/>
            <person name="Thang M."/>
            <person name="Chan C."/>
        </authorList>
    </citation>
    <scope>NUCLEOTIDE SEQUENCE [LARGE SCALE GENOMIC DNA]</scope>
</reference>
<dbReference type="EMBL" id="CAXAMM010023280">
    <property type="protein sequence ID" value="CAK9053359.1"/>
    <property type="molecule type" value="Genomic_DNA"/>
</dbReference>
<accession>A0ABP0MRJ7</accession>
<keyword evidence="2" id="KW-1185">Reference proteome</keyword>
<dbReference type="Proteomes" id="UP001642464">
    <property type="component" value="Unassembled WGS sequence"/>
</dbReference>
<evidence type="ECO:0000313" key="2">
    <source>
        <dbReference type="Proteomes" id="UP001642464"/>
    </source>
</evidence>
<feature type="non-terminal residue" evidence="1">
    <location>
        <position position="1"/>
    </location>
</feature>
<proteinExistence type="predicted"/>
<feature type="non-terminal residue" evidence="1">
    <location>
        <position position="72"/>
    </location>
</feature>
<evidence type="ECO:0000313" key="1">
    <source>
        <dbReference type="EMBL" id="CAK9053359.1"/>
    </source>
</evidence>